<proteinExistence type="predicted"/>
<accession>A0A836C118</accession>
<dbReference type="Gene3D" id="1.25.40.20">
    <property type="entry name" value="Ankyrin repeat-containing domain"/>
    <property type="match status" value="1"/>
</dbReference>
<dbReference type="AlphaFoldDB" id="A0A836C118"/>
<dbReference type="EMBL" id="JAEHOE010000026">
    <property type="protein sequence ID" value="KAG2495069.1"/>
    <property type="molecule type" value="Genomic_DNA"/>
</dbReference>
<name>A0A836C118_9CHLO</name>
<evidence type="ECO:0000313" key="2">
    <source>
        <dbReference type="Proteomes" id="UP000612055"/>
    </source>
</evidence>
<gene>
    <name evidence="1" type="ORF">HYH03_006680</name>
</gene>
<sequence length="261" mass="29051">MSEHDRTEQETLPTSTVGPARCVRECDTTVYCELEFDENEVQSSHIHSKAVGVAQWLLQQYHTVEWGSIAQYRVLTHPSSARIYEMMGCKKDHGEALVAVLKALAQHVDIDANVAKHIVIAGAQNNMIPVVEYGLQVSASYDNDARTDFQKNGLNPAFREAVQIGSVEICKMLLAAGADIYAPPPPDPDHLGFVAVNLIRFAIGNRPMISYLRGLGLKSGPDLTLAAWERAQRRRREEHFNNYFNNHVGMAVHGPEDMEVD</sequence>
<dbReference type="SUPFAM" id="SSF48403">
    <property type="entry name" value="Ankyrin repeat"/>
    <property type="match status" value="1"/>
</dbReference>
<reference evidence="1" key="1">
    <citation type="journal article" date="2020" name="bioRxiv">
        <title>Comparative genomics of Chlamydomonas.</title>
        <authorList>
            <person name="Craig R.J."/>
            <person name="Hasan A.R."/>
            <person name="Ness R.W."/>
            <person name="Keightley P.D."/>
        </authorList>
    </citation>
    <scope>NUCLEOTIDE SEQUENCE</scope>
    <source>
        <strain evidence="1">CCAP 11/70</strain>
    </source>
</reference>
<evidence type="ECO:0000313" key="1">
    <source>
        <dbReference type="EMBL" id="KAG2495069.1"/>
    </source>
</evidence>
<comment type="caution">
    <text evidence="1">The sequence shown here is derived from an EMBL/GenBank/DDBJ whole genome shotgun (WGS) entry which is preliminary data.</text>
</comment>
<dbReference type="Proteomes" id="UP000612055">
    <property type="component" value="Unassembled WGS sequence"/>
</dbReference>
<organism evidence="1 2">
    <name type="scientific">Edaphochlamys debaryana</name>
    <dbReference type="NCBI Taxonomy" id="47281"/>
    <lineage>
        <taxon>Eukaryota</taxon>
        <taxon>Viridiplantae</taxon>
        <taxon>Chlorophyta</taxon>
        <taxon>core chlorophytes</taxon>
        <taxon>Chlorophyceae</taxon>
        <taxon>CS clade</taxon>
        <taxon>Chlamydomonadales</taxon>
        <taxon>Chlamydomonadales incertae sedis</taxon>
        <taxon>Edaphochlamys</taxon>
    </lineage>
</organism>
<protein>
    <submittedName>
        <fullName evidence="1">Uncharacterized protein</fullName>
    </submittedName>
</protein>
<keyword evidence="2" id="KW-1185">Reference proteome</keyword>
<dbReference type="InterPro" id="IPR036770">
    <property type="entry name" value="Ankyrin_rpt-contain_sf"/>
</dbReference>